<dbReference type="Proteomes" id="UP000183832">
    <property type="component" value="Unassembled WGS sequence"/>
</dbReference>
<sequence>MPSHKNIFCRKSYRYEATSYATLCAVIYRAFYTSCFSTAPTTQANSGMVKVFSTNSTGFNDMHEEIWTWTYE</sequence>
<evidence type="ECO:0000313" key="2">
    <source>
        <dbReference type="Proteomes" id="UP000183832"/>
    </source>
</evidence>
<accession>A0A1J1INL6</accession>
<keyword evidence="2" id="KW-1185">Reference proteome</keyword>
<name>A0A1J1INL6_9DIPT</name>
<protein>
    <submittedName>
        <fullName evidence="1">CLUMA_CG015038, isoform A</fullName>
    </submittedName>
</protein>
<proteinExistence type="predicted"/>
<dbReference type="EMBL" id="CVRI01000056">
    <property type="protein sequence ID" value="CRL01823.1"/>
    <property type="molecule type" value="Genomic_DNA"/>
</dbReference>
<gene>
    <name evidence="1" type="ORF">CLUMA_CG015038</name>
</gene>
<organism evidence="1 2">
    <name type="scientific">Clunio marinus</name>
    <dbReference type="NCBI Taxonomy" id="568069"/>
    <lineage>
        <taxon>Eukaryota</taxon>
        <taxon>Metazoa</taxon>
        <taxon>Ecdysozoa</taxon>
        <taxon>Arthropoda</taxon>
        <taxon>Hexapoda</taxon>
        <taxon>Insecta</taxon>
        <taxon>Pterygota</taxon>
        <taxon>Neoptera</taxon>
        <taxon>Endopterygota</taxon>
        <taxon>Diptera</taxon>
        <taxon>Nematocera</taxon>
        <taxon>Chironomoidea</taxon>
        <taxon>Chironomidae</taxon>
        <taxon>Clunio</taxon>
    </lineage>
</organism>
<reference evidence="1 2" key="1">
    <citation type="submission" date="2015-04" db="EMBL/GenBank/DDBJ databases">
        <authorList>
            <person name="Syromyatnikov M.Y."/>
            <person name="Popov V.N."/>
        </authorList>
    </citation>
    <scope>NUCLEOTIDE SEQUENCE [LARGE SCALE GENOMIC DNA]</scope>
</reference>
<dbReference type="AlphaFoldDB" id="A0A1J1INL6"/>
<evidence type="ECO:0000313" key="1">
    <source>
        <dbReference type="EMBL" id="CRL01823.1"/>
    </source>
</evidence>